<dbReference type="EMBL" id="AP028909">
    <property type="protein sequence ID" value="BES88957.1"/>
    <property type="molecule type" value="Genomic_DNA"/>
</dbReference>
<keyword evidence="3" id="KW-1185">Reference proteome</keyword>
<feature type="compositionally biased region" description="Polar residues" evidence="1">
    <location>
        <begin position="47"/>
        <end position="59"/>
    </location>
</feature>
<feature type="region of interest" description="Disordered" evidence="1">
    <location>
        <begin position="25"/>
        <end position="72"/>
    </location>
</feature>
<reference evidence="2 3" key="1">
    <citation type="submission" date="2023-09" db="EMBL/GenBank/DDBJ databases">
        <title>Nesidiocoris tenuis whole genome shotgun sequence.</title>
        <authorList>
            <person name="Shibata T."/>
            <person name="Shimoda M."/>
            <person name="Kobayashi T."/>
            <person name="Uehara T."/>
        </authorList>
    </citation>
    <scope>NUCLEOTIDE SEQUENCE [LARGE SCALE GENOMIC DNA]</scope>
    <source>
        <strain evidence="2 3">Japan</strain>
    </source>
</reference>
<dbReference type="Proteomes" id="UP001307889">
    <property type="component" value="Chromosome 1"/>
</dbReference>
<gene>
    <name evidence="2" type="ORF">NTJ_01762</name>
</gene>
<sequence length="101" mass="10944">MAVADRRLSSGARGVHHLRLEVSFSSSRTSAIRRRQPSRAPPAASEGIQSGPSSVSQFTHRLGPGPDRDSISDNCERVLTLMCEKTIFSPIPTKKPQCTNA</sequence>
<name>A0ABN7AF97_9HEMI</name>
<accession>A0ABN7AF97</accession>
<evidence type="ECO:0000256" key="1">
    <source>
        <dbReference type="SAM" id="MobiDB-lite"/>
    </source>
</evidence>
<evidence type="ECO:0000313" key="2">
    <source>
        <dbReference type="EMBL" id="BES88957.1"/>
    </source>
</evidence>
<evidence type="ECO:0000313" key="3">
    <source>
        <dbReference type="Proteomes" id="UP001307889"/>
    </source>
</evidence>
<protein>
    <submittedName>
        <fullName evidence="2">Uncharacterized protein</fullName>
    </submittedName>
</protein>
<proteinExistence type="predicted"/>
<organism evidence="2 3">
    <name type="scientific">Nesidiocoris tenuis</name>
    <dbReference type="NCBI Taxonomy" id="355587"/>
    <lineage>
        <taxon>Eukaryota</taxon>
        <taxon>Metazoa</taxon>
        <taxon>Ecdysozoa</taxon>
        <taxon>Arthropoda</taxon>
        <taxon>Hexapoda</taxon>
        <taxon>Insecta</taxon>
        <taxon>Pterygota</taxon>
        <taxon>Neoptera</taxon>
        <taxon>Paraneoptera</taxon>
        <taxon>Hemiptera</taxon>
        <taxon>Heteroptera</taxon>
        <taxon>Panheteroptera</taxon>
        <taxon>Cimicomorpha</taxon>
        <taxon>Miridae</taxon>
        <taxon>Dicyphina</taxon>
        <taxon>Nesidiocoris</taxon>
    </lineage>
</organism>